<reference evidence="1 2" key="1">
    <citation type="submission" date="2024-10" db="EMBL/GenBank/DDBJ databases">
        <title>The Natural Products Discovery Center: Release of the First 8490 Sequenced Strains for Exploring Actinobacteria Biosynthetic Diversity.</title>
        <authorList>
            <person name="Kalkreuter E."/>
            <person name="Kautsar S.A."/>
            <person name="Yang D."/>
            <person name="Bader C.D."/>
            <person name="Teijaro C.N."/>
            <person name="Fluegel L."/>
            <person name="Davis C.M."/>
            <person name="Simpson J.R."/>
            <person name="Lauterbach L."/>
            <person name="Steele A.D."/>
            <person name="Gui C."/>
            <person name="Meng S."/>
            <person name="Li G."/>
            <person name="Viehrig K."/>
            <person name="Ye F."/>
            <person name="Su P."/>
            <person name="Kiefer A.F."/>
            <person name="Nichols A."/>
            <person name="Cepeda A.J."/>
            <person name="Yan W."/>
            <person name="Fan B."/>
            <person name="Jiang Y."/>
            <person name="Adhikari A."/>
            <person name="Zheng C.-J."/>
            <person name="Schuster L."/>
            <person name="Cowan T.M."/>
            <person name="Smanski M.J."/>
            <person name="Chevrette M.G."/>
            <person name="De Carvalho L.P.S."/>
            <person name="Shen B."/>
        </authorList>
    </citation>
    <scope>NUCLEOTIDE SEQUENCE [LARGE SCALE GENOMIC DNA]</scope>
    <source>
        <strain evidence="1 2">NPDC002173</strain>
    </source>
</reference>
<proteinExistence type="predicted"/>
<comment type="caution">
    <text evidence="1">The sequence shown here is derived from an EMBL/GenBank/DDBJ whole genome shotgun (WGS) entry which is preliminary data.</text>
</comment>
<dbReference type="RefSeq" id="WP_387409388.1">
    <property type="nucleotide sequence ID" value="NZ_JBIASD010000004.1"/>
</dbReference>
<dbReference type="Proteomes" id="UP001602013">
    <property type="component" value="Unassembled WGS sequence"/>
</dbReference>
<name>A0ABW6SKA4_9ACTN</name>
<gene>
    <name evidence="1" type="ORF">ACFYXI_07340</name>
</gene>
<dbReference type="EMBL" id="JBIASD010000004">
    <property type="protein sequence ID" value="MFF3665392.1"/>
    <property type="molecule type" value="Genomic_DNA"/>
</dbReference>
<keyword evidence="2" id="KW-1185">Reference proteome</keyword>
<evidence type="ECO:0008006" key="3">
    <source>
        <dbReference type="Google" id="ProtNLM"/>
    </source>
</evidence>
<evidence type="ECO:0000313" key="2">
    <source>
        <dbReference type="Proteomes" id="UP001602013"/>
    </source>
</evidence>
<evidence type="ECO:0000313" key="1">
    <source>
        <dbReference type="EMBL" id="MFF3665392.1"/>
    </source>
</evidence>
<organism evidence="1 2">
    <name type="scientific">Microtetraspora malaysiensis</name>
    <dbReference type="NCBI Taxonomy" id="161358"/>
    <lineage>
        <taxon>Bacteria</taxon>
        <taxon>Bacillati</taxon>
        <taxon>Actinomycetota</taxon>
        <taxon>Actinomycetes</taxon>
        <taxon>Streptosporangiales</taxon>
        <taxon>Streptosporangiaceae</taxon>
        <taxon>Microtetraspora</taxon>
    </lineage>
</organism>
<protein>
    <recommendedName>
        <fullName evidence="3">Ribbon-helix-helix protein CopG domain-containing protein</fullName>
    </recommendedName>
</protein>
<accession>A0ABW6SKA4</accession>
<sequence length="62" mass="7351">MKDTHTPHRPIRVEADLWEEFGRLVGPRNRSAIIRDFIRWYIRERGAKLPERPTEPQPASNS</sequence>